<name>A0ABR4KPZ2_9EURO</name>
<keyword evidence="4" id="KW-1185">Reference proteome</keyword>
<dbReference type="SMART" id="SM00694">
    <property type="entry name" value="DysFC"/>
    <property type="match status" value="1"/>
</dbReference>
<feature type="domain" description="Peroxin/Ferlin" evidence="2">
    <location>
        <begin position="236"/>
        <end position="271"/>
    </location>
</feature>
<feature type="region of interest" description="Disordered" evidence="1">
    <location>
        <begin position="550"/>
        <end position="589"/>
    </location>
</feature>
<protein>
    <recommendedName>
        <fullName evidence="2">Peroxin/Ferlin domain-containing protein</fullName>
    </recommendedName>
</protein>
<dbReference type="InterPro" id="IPR006614">
    <property type="entry name" value="Peroxin/Ferlin"/>
</dbReference>
<evidence type="ECO:0000259" key="2">
    <source>
        <dbReference type="SMART" id="SM00694"/>
    </source>
</evidence>
<dbReference type="EMBL" id="JBFXLU010000015">
    <property type="protein sequence ID" value="KAL2854347.1"/>
    <property type="molecule type" value="Genomic_DNA"/>
</dbReference>
<gene>
    <name evidence="3" type="ORF">BJY01DRAFT_231930</name>
</gene>
<comment type="caution">
    <text evidence="3">The sequence shown here is derived from an EMBL/GenBank/DDBJ whole genome shotgun (WGS) entry which is preliminary data.</text>
</comment>
<accession>A0ABR4KPZ2</accession>
<feature type="region of interest" description="Disordered" evidence="1">
    <location>
        <begin position="72"/>
        <end position="122"/>
    </location>
</feature>
<evidence type="ECO:0000313" key="4">
    <source>
        <dbReference type="Proteomes" id="UP001610446"/>
    </source>
</evidence>
<reference evidence="3 4" key="1">
    <citation type="submission" date="2024-07" db="EMBL/GenBank/DDBJ databases">
        <title>Section-level genome sequencing and comparative genomics of Aspergillus sections Usti and Cavernicolus.</title>
        <authorList>
            <consortium name="Lawrence Berkeley National Laboratory"/>
            <person name="Nybo J.L."/>
            <person name="Vesth T.C."/>
            <person name="Theobald S."/>
            <person name="Frisvad J.C."/>
            <person name="Larsen T.O."/>
            <person name="Kjaerboelling I."/>
            <person name="Rothschild-Mancinelli K."/>
            <person name="Lyhne E.K."/>
            <person name="Kogle M.E."/>
            <person name="Barry K."/>
            <person name="Clum A."/>
            <person name="Na H."/>
            <person name="Ledsgaard L."/>
            <person name="Lin J."/>
            <person name="Lipzen A."/>
            <person name="Kuo A."/>
            <person name="Riley R."/>
            <person name="Mondo S."/>
            <person name="Labutti K."/>
            <person name="Haridas S."/>
            <person name="Pangalinan J."/>
            <person name="Salamov A.A."/>
            <person name="Simmons B.A."/>
            <person name="Magnuson J.K."/>
            <person name="Chen J."/>
            <person name="Drula E."/>
            <person name="Henrissat B."/>
            <person name="Wiebenga A."/>
            <person name="Lubbers R.J."/>
            <person name="Gomes A.C."/>
            <person name="Makela M.R."/>
            <person name="Stajich J."/>
            <person name="Grigoriev I.V."/>
            <person name="Mortensen U.H."/>
            <person name="De Vries R.P."/>
            <person name="Baker S.E."/>
            <person name="Andersen M.R."/>
        </authorList>
    </citation>
    <scope>NUCLEOTIDE SEQUENCE [LARGE SCALE GENOMIC DNA]</scope>
    <source>
        <strain evidence="3 4">CBS 123904</strain>
    </source>
</reference>
<dbReference type="Proteomes" id="UP001610446">
    <property type="component" value="Unassembled WGS sequence"/>
</dbReference>
<evidence type="ECO:0000256" key="1">
    <source>
        <dbReference type="SAM" id="MobiDB-lite"/>
    </source>
</evidence>
<feature type="compositionally biased region" description="Low complexity" evidence="1">
    <location>
        <begin position="579"/>
        <end position="589"/>
    </location>
</feature>
<proteinExistence type="predicted"/>
<sequence length="1321" mass="149295">MQVEFLARESDSIAVELIDNTAPAERPADDAPFYKTTTTTSTGSRLWSRPSIRAGRARRKYAKWQPDRLGVAEDSATDGEQLSSDEREFGRVNTNGNTLTNASTVQESSNNLGCQSNPQPFEQTAEQVQQQDFGAVPSIGTTQSTTHQSQDHPKICGLKPGSGLDILYENQRGWFFFGIPLYSDRSLLNLDPTPWMNGDGKRSIVNITNAQVPDPSWEWAWRTWYVDMSGDVDEQGWQYAFSFASSSWHGTHPFFHSFVRRRRWVRLRVKRASERHRRSRTDLEMAHMLNADYFTIHSAVTQKRASSSERASRATSVNLAGNSTGIAEEVFLEEIRNIPSLMHALKAAVVDREKLDAVKTFLEEGGDELYYLDETIPEIMARFVYQASRWQLLTRLKDTAQALSSKQNLAVTGNDKQKAENLERKQKYISKAVETAQRHLLFPEVLQETSESPKLLLVPGLVDLTLGNRKDSLLSRISGRYTFEPMDNGGKIKGIPRQAEIGHDHIQRCGLSAGFGDHFAVCHASVAADEPLLFLYPRWFAYVPQQSRRSLNTTVSRQKKPDCSPGEPPSHPGTHYSQHHQQPFAAPPQKWLSTNSKAMLPKTETATKNTATATISHSNTTTVLVGKNGEFDAFVGLDTGPEESSDPLFERPRAVIRRDLLQRYRRGAFEGSTSSDCPSLSHLPRHEAKRMRKRDFWMSRFAPEEHVSLYQQLKKMMLTAERRARFRTSRVTSPDAKHELHRRQILVPEETIALLCGPSWASTGSESINENIWYVRLHNGCRVHVFPAVESVGQNRKVILTGSEWVTSLVESRIKQTQELQEIGDALIDIQKPPVPIFPSLRALDRDGLSAPLVRGVWNTSSVSQPSTTTLDLVTNDSKNISTVRAFVEQVDELTSSLSTPNNRRHIKKVATSLHQLFLGTKTRHLASTAALNKAISFLLRHGYPPYAQSLILRGEHVITIDTLNIFLKAAAKDQNIPLFFQVMRILIRLQIPPNPDTLVAYLSCLNRPASRTKMVKLMEEKGYLQDPTVMRQVMQLTVFDVFTEHLKEGKSVDAFINKIIRALGRPYLAAPLINRMFHITLSLKNLLAMQQLLRLCKINGVPLNSATLFHLIRFFKHDTFFALDYALDCLENPKSKLDKKTYEALFSNAFANRHYNICRVLWWYACIDGMVTKGMELKLAELLAQNTPKEGHTQQENLWRNSAGTVILGIGLRSHHFPLKQSLLKDIPAEFHDNPVASLMSGSVLQGEEHAAQRRAARAIIKHDMEFGSWYRPKLPLANMLEAAAELDRQWKDVPRTRNWPMQNAIQVPVELVGHGFSQE</sequence>
<feature type="compositionally biased region" description="Polar residues" evidence="1">
    <location>
        <begin position="92"/>
        <end position="122"/>
    </location>
</feature>
<organism evidence="3 4">
    <name type="scientific">Aspergillus pseudoustus</name>
    <dbReference type="NCBI Taxonomy" id="1810923"/>
    <lineage>
        <taxon>Eukaryota</taxon>
        <taxon>Fungi</taxon>
        <taxon>Dikarya</taxon>
        <taxon>Ascomycota</taxon>
        <taxon>Pezizomycotina</taxon>
        <taxon>Eurotiomycetes</taxon>
        <taxon>Eurotiomycetidae</taxon>
        <taxon>Eurotiales</taxon>
        <taxon>Aspergillaceae</taxon>
        <taxon>Aspergillus</taxon>
        <taxon>Aspergillus subgen. Nidulantes</taxon>
    </lineage>
</organism>
<evidence type="ECO:0000313" key="3">
    <source>
        <dbReference type="EMBL" id="KAL2854347.1"/>
    </source>
</evidence>
<feature type="region of interest" description="Disordered" evidence="1">
    <location>
        <begin position="21"/>
        <end position="46"/>
    </location>
</feature>